<reference evidence="8" key="1">
    <citation type="submission" date="2016-11" db="UniProtKB">
        <authorList>
            <consortium name="WormBaseParasite"/>
        </authorList>
    </citation>
    <scope>IDENTIFICATION</scope>
</reference>
<dbReference type="GO" id="GO:0016020">
    <property type="term" value="C:membrane"/>
    <property type="evidence" value="ECO:0007669"/>
    <property type="project" value="UniProtKB-SubCell"/>
</dbReference>
<dbReference type="InterPro" id="IPR012446">
    <property type="entry name" value="CRAC_channel"/>
</dbReference>
<name>A0A1I8IMW7_9PLAT</name>
<keyword evidence="5 6" id="KW-0472">Membrane</keyword>
<dbReference type="PANTHER" id="PTHR31501:SF7">
    <property type="entry name" value="CALCIUM RELEASE-ACTIVATED CALCIUM CHANNEL PROTEIN 1"/>
    <property type="match status" value="1"/>
</dbReference>
<dbReference type="GO" id="GO:0002115">
    <property type="term" value="P:store-operated calcium entry"/>
    <property type="evidence" value="ECO:0007669"/>
    <property type="project" value="TreeGrafter"/>
</dbReference>
<dbReference type="AlphaFoldDB" id="A0A1I8IMW7"/>
<organism evidence="7 8">
    <name type="scientific">Macrostomum lignano</name>
    <dbReference type="NCBI Taxonomy" id="282301"/>
    <lineage>
        <taxon>Eukaryota</taxon>
        <taxon>Metazoa</taxon>
        <taxon>Spiralia</taxon>
        <taxon>Lophotrochozoa</taxon>
        <taxon>Platyhelminthes</taxon>
        <taxon>Rhabditophora</taxon>
        <taxon>Macrostomorpha</taxon>
        <taxon>Macrostomida</taxon>
        <taxon>Macrostomidae</taxon>
        <taxon>Macrostomum</taxon>
    </lineage>
</organism>
<evidence type="ECO:0000313" key="7">
    <source>
        <dbReference type="Proteomes" id="UP000095280"/>
    </source>
</evidence>
<evidence type="ECO:0000256" key="3">
    <source>
        <dbReference type="ARBA" id="ARBA00022692"/>
    </source>
</evidence>
<feature type="transmembrane region" description="Helical" evidence="6">
    <location>
        <begin position="66"/>
        <end position="85"/>
    </location>
</feature>
<dbReference type="PANTHER" id="PTHR31501">
    <property type="entry name" value="CALCIUM RELEASE-ACTIVATED CALCIUM CHANNEL PROTEIN 1"/>
    <property type="match status" value="1"/>
</dbReference>
<evidence type="ECO:0000256" key="1">
    <source>
        <dbReference type="ARBA" id="ARBA00004141"/>
    </source>
</evidence>
<dbReference type="WBParaSite" id="maker-uti_cns_0013914-snap-gene-0.4-mRNA-1">
    <property type="protein sequence ID" value="maker-uti_cns_0013914-snap-gene-0.4-mRNA-1"/>
    <property type="gene ID" value="maker-uti_cns_0013914-snap-gene-0.4"/>
</dbReference>
<dbReference type="InterPro" id="IPR038350">
    <property type="entry name" value="Orai_sf"/>
</dbReference>
<sequence length="251" mass="26898">MGSSGNIATAHLNDPDVDDERASLEAAAASTAVAGDGGQRYRGKPLTVKDVLSWRRLQLSRAKLKASSRTSALLSGFAIVAMVELEISSGSSSSTSSSPAAAVPSWLLVLFASSAALLIAVHMLALMISTCLLPNLESVSENDARTIRASPHDKMRFYIETSWIFSTGLGILLFLVVVVLQTWVKFYAVSKTAAIAATAIIAPVVVVFVVFALVFYHQLTLHKFRRAALMVERLQLDLRAFSAAGDDVKMV</sequence>
<dbReference type="GO" id="GO:0015279">
    <property type="term" value="F:store-operated calcium channel activity"/>
    <property type="evidence" value="ECO:0007669"/>
    <property type="project" value="TreeGrafter"/>
</dbReference>
<keyword evidence="3 6" id="KW-0812">Transmembrane</keyword>
<dbReference type="Proteomes" id="UP000095280">
    <property type="component" value="Unplaced"/>
</dbReference>
<feature type="transmembrane region" description="Helical" evidence="6">
    <location>
        <begin position="192"/>
        <end position="216"/>
    </location>
</feature>
<evidence type="ECO:0000256" key="2">
    <source>
        <dbReference type="ARBA" id="ARBA00008062"/>
    </source>
</evidence>
<keyword evidence="4 6" id="KW-1133">Transmembrane helix</keyword>
<evidence type="ECO:0000256" key="6">
    <source>
        <dbReference type="SAM" id="Phobius"/>
    </source>
</evidence>
<evidence type="ECO:0000256" key="4">
    <source>
        <dbReference type="ARBA" id="ARBA00022989"/>
    </source>
</evidence>
<keyword evidence="7" id="KW-1185">Reference proteome</keyword>
<proteinExistence type="inferred from homology"/>
<evidence type="ECO:0000313" key="8">
    <source>
        <dbReference type="WBParaSite" id="maker-uti_cns_0013914-snap-gene-0.4-mRNA-1"/>
    </source>
</evidence>
<accession>A0A1I8IMW7</accession>
<dbReference type="Gene3D" id="1.20.140.140">
    <property type="entry name" value="Calcium release-activated calcium channel protein Orai"/>
    <property type="match status" value="1"/>
</dbReference>
<dbReference type="Pfam" id="PF07856">
    <property type="entry name" value="Orai-1"/>
    <property type="match status" value="1"/>
</dbReference>
<feature type="transmembrane region" description="Helical" evidence="6">
    <location>
        <begin position="105"/>
        <end position="136"/>
    </location>
</feature>
<comment type="similarity">
    <text evidence="2">Belongs to the Orai family.</text>
</comment>
<comment type="subcellular location">
    <subcellularLocation>
        <location evidence="1">Membrane</location>
        <topology evidence="1">Multi-pass membrane protein</topology>
    </subcellularLocation>
</comment>
<feature type="transmembrane region" description="Helical" evidence="6">
    <location>
        <begin position="157"/>
        <end position="180"/>
    </location>
</feature>
<protein>
    <submittedName>
        <fullName evidence="8">Calcium release-activated calcium channel protein 1</fullName>
    </submittedName>
</protein>
<evidence type="ECO:0000256" key="5">
    <source>
        <dbReference type="ARBA" id="ARBA00023136"/>
    </source>
</evidence>